<evidence type="ECO:0000313" key="1">
    <source>
        <dbReference type="EMBL" id="KAI8032163.1"/>
    </source>
</evidence>
<reference evidence="1 2" key="1">
    <citation type="journal article" date="2022" name="Plant J.">
        <title>Chromosome-level genome of Camellia lanceoleosa provides a valuable resource for understanding genome evolution and self-incompatibility.</title>
        <authorList>
            <person name="Gong W."/>
            <person name="Xiao S."/>
            <person name="Wang L."/>
            <person name="Liao Z."/>
            <person name="Chang Y."/>
            <person name="Mo W."/>
            <person name="Hu G."/>
            <person name="Li W."/>
            <person name="Zhao G."/>
            <person name="Zhu H."/>
            <person name="Hu X."/>
            <person name="Ji K."/>
            <person name="Xiang X."/>
            <person name="Song Q."/>
            <person name="Yuan D."/>
            <person name="Jin S."/>
            <person name="Zhang L."/>
        </authorList>
    </citation>
    <scope>NUCLEOTIDE SEQUENCE [LARGE SCALE GENOMIC DNA]</scope>
    <source>
        <strain evidence="1">SQ_2022a</strain>
    </source>
</reference>
<accession>A0ACC0J339</accession>
<sequence>MNVRVLHSPTVSNLLYEKTESRINTNIVPDSEQASIPVPFSDWCGETTLEIHPGIHGSSREACPLTSTNTFQEDPLEPQLTRSNTAISLRLSGR</sequence>
<dbReference type="Proteomes" id="UP001060215">
    <property type="component" value="Chromosome 1"/>
</dbReference>
<name>A0ACC0J339_9ERIC</name>
<comment type="caution">
    <text evidence="1">The sequence shown here is derived from an EMBL/GenBank/DDBJ whole genome shotgun (WGS) entry which is preliminary data.</text>
</comment>
<dbReference type="EMBL" id="CM045758">
    <property type="protein sequence ID" value="KAI8032163.1"/>
    <property type="molecule type" value="Genomic_DNA"/>
</dbReference>
<organism evidence="1 2">
    <name type="scientific">Camellia lanceoleosa</name>
    <dbReference type="NCBI Taxonomy" id="1840588"/>
    <lineage>
        <taxon>Eukaryota</taxon>
        <taxon>Viridiplantae</taxon>
        <taxon>Streptophyta</taxon>
        <taxon>Embryophyta</taxon>
        <taxon>Tracheophyta</taxon>
        <taxon>Spermatophyta</taxon>
        <taxon>Magnoliopsida</taxon>
        <taxon>eudicotyledons</taxon>
        <taxon>Gunneridae</taxon>
        <taxon>Pentapetalae</taxon>
        <taxon>asterids</taxon>
        <taxon>Ericales</taxon>
        <taxon>Theaceae</taxon>
        <taxon>Camellia</taxon>
    </lineage>
</organism>
<keyword evidence="2" id="KW-1185">Reference proteome</keyword>
<gene>
    <name evidence="1" type="ORF">LOK49_LG01G03204</name>
</gene>
<protein>
    <submittedName>
        <fullName evidence="1">Uncharacterized protein</fullName>
    </submittedName>
</protein>
<evidence type="ECO:0000313" key="2">
    <source>
        <dbReference type="Proteomes" id="UP001060215"/>
    </source>
</evidence>
<proteinExistence type="predicted"/>